<dbReference type="RefSeq" id="WP_359521283.1">
    <property type="nucleotide sequence ID" value="NZ_JBIBDZ010000028.1"/>
</dbReference>
<comment type="caution">
    <text evidence="2">The sequence shown here is derived from an EMBL/GenBank/DDBJ whole genome shotgun (WGS) entry which is preliminary data.</text>
</comment>
<evidence type="ECO:0000313" key="2">
    <source>
        <dbReference type="EMBL" id="MFF5924406.1"/>
    </source>
</evidence>
<name>A0ABW6Y3N6_9ACTN</name>
<gene>
    <name evidence="2" type="ORF">ACFY8C_39965</name>
</gene>
<protein>
    <submittedName>
        <fullName evidence="2">Uncharacterized protein</fullName>
    </submittedName>
</protein>
<keyword evidence="3" id="KW-1185">Reference proteome</keyword>
<evidence type="ECO:0000256" key="1">
    <source>
        <dbReference type="SAM" id="MobiDB-lite"/>
    </source>
</evidence>
<proteinExistence type="predicted"/>
<dbReference type="EMBL" id="JBIBDZ010000028">
    <property type="protein sequence ID" value="MFF5924406.1"/>
    <property type="molecule type" value="Genomic_DNA"/>
</dbReference>
<accession>A0ABW6Y3N6</accession>
<dbReference type="Proteomes" id="UP001602370">
    <property type="component" value="Unassembled WGS sequence"/>
</dbReference>
<sequence length="84" mass="8641">MSDRHNIAALPDGGQLPDSSAASAGDLGRVIGVLASLAPELAAPVVVEELRLAQYERAAELARWVAEAADDLARALRGHQGGGQ</sequence>
<organism evidence="2 3">
    <name type="scientific">Streptomyces flavochromogenes</name>
    <dbReference type="NCBI Taxonomy" id="68199"/>
    <lineage>
        <taxon>Bacteria</taxon>
        <taxon>Bacillati</taxon>
        <taxon>Actinomycetota</taxon>
        <taxon>Actinomycetes</taxon>
        <taxon>Kitasatosporales</taxon>
        <taxon>Streptomycetaceae</taxon>
        <taxon>Streptomyces</taxon>
    </lineage>
</organism>
<reference evidence="2 3" key="1">
    <citation type="submission" date="2024-10" db="EMBL/GenBank/DDBJ databases">
        <title>The Natural Products Discovery Center: Release of the First 8490 Sequenced Strains for Exploring Actinobacteria Biosynthetic Diversity.</title>
        <authorList>
            <person name="Kalkreuter E."/>
            <person name="Kautsar S.A."/>
            <person name="Yang D."/>
            <person name="Bader C.D."/>
            <person name="Teijaro C.N."/>
            <person name="Fluegel L."/>
            <person name="Davis C.M."/>
            <person name="Simpson J.R."/>
            <person name="Lauterbach L."/>
            <person name="Steele A.D."/>
            <person name="Gui C."/>
            <person name="Meng S."/>
            <person name="Li G."/>
            <person name="Viehrig K."/>
            <person name="Ye F."/>
            <person name="Su P."/>
            <person name="Kiefer A.F."/>
            <person name="Nichols A."/>
            <person name="Cepeda A.J."/>
            <person name="Yan W."/>
            <person name="Fan B."/>
            <person name="Jiang Y."/>
            <person name="Adhikari A."/>
            <person name="Zheng C.-J."/>
            <person name="Schuster L."/>
            <person name="Cowan T.M."/>
            <person name="Smanski M.J."/>
            <person name="Chevrette M.G."/>
            <person name="De Carvalho L.P.S."/>
            <person name="Shen B."/>
        </authorList>
    </citation>
    <scope>NUCLEOTIDE SEQUENCE [LARGE SCALE GENOMIC DNA]</scope>
    <source>
        <strain evidence="2 3">NPDC012605</strain>
    </source>
</reference>
<feature type="region of interest" description="Disordered" evidence="1">
    <location>
        <begin position="1"/>
        <end position="21"/>
    </location>
</feature>
<evidence type="ECO:0000313" key="3">
    <source>
        <dbReference type="Proteomes" id="UP001602370"/>
    </source>
</evidence>